<dbReference type="RefSeq" id="WP_179589172.1">
    <property type="nucleotide sequence ID" value="NZ_JACBYR010000002.1"/>
</dbReference>
<sequence>MPALLDTTPCPSPRWLPEGHSQTIFAALFARHHHASFVRERVDTPDGDFIDLDWTAPGLVPAAAAASGARLPDPLPQPTDNALVLFHGLEGSSQSPYAQAITQYFRSRGWSVVIPHFRGCSGEPNRLPRAYHSGDSKEIGFMLDTVRSRLPDARWHAVGVSLGGNALLKHLGEVGTAASWLTAAAGISAPVDLMAGGSTLGTGFVNRQVYTQMFLRTLKTKTLQKSQMFPGTIDILRVANARDLYEFDDAYTAPVHGFTGVTDYWTRASSKPVLGGIAVPTLVLNARNDPFLPGRYLPGTHEASSQVLLHQPAQGGHVGFSSGRFPGNLSWLPQRIATYFRTGA</sequence>
<evidence type="ECO:0000313" key="5">
    <source>
        <dbReference type="Proteomes" id="UP000542125"/>
    </source>
</evidence>
<dbReference type="PANTHER" id="PTHR10794">
    <property type="entry name" value="ABHYDROLASE DOMAIN-CONTAINING PROTEIN"/>
    <property type="match status" value="1"/>
</dbReference>
<evidence type="ECO:0000256" key="1">
    <source>
        <dbReference type="ARBA" id="ARBA00010884"/>
    </source>
</evidence>
<dbReference type="Pfam" id="PF00561">
    <property type="entry name" value="Abhydrolase_1"/>
    <property type="match status" value="1"/>
</dbReference>
<dbReference type="SUPFAM" id="SSF53474">
    <property type="entry name" value="alpha/beta-Hydrolases"/>
    <property type="match status" value="1"/>
</dbReference>
<reference evidence="4 5" key="1">
    <citation type="submission" date="2020-07" db="EMBL/GenBank/DDBJ databases">
        <title>Genomic Encyclopedia of Type Strains, Phase IV (KMG-V): Genome sequencing to study the core and pangenomes of soil and plant-associated prokaryotes.</title>
        <authorList>
            <person name="Whitman W."/>
        </authorList>
    </citation>
    <scope>NUCLEOTIDE SEQUENCE [LARGE SCALE GENOMIC DNA]</scope>
    <source>
        <strain evidence="4 5">SAS40</strain>
    </source>
</reference>
<dbReference type="Proteomes" id="UP000542125">
    <property type="component" value="Unassembled WGS sequence"/>
</dbReference>
<gene>
    <name evidence="4" type="ORF">FHW18_004487</name>
</gene>
<dbReference type="PIRSF" id="PIRSF005211">
    <property type="entry name" value="Ab_hydro_YheT"/>
    <property type="match status" value="1"/>
</dbReference>
<evidence type="ECO:0000259" key="3">
    <source>
        <dbReference type="Pfam" id="PF00561"/>
    </source>
</evidence>
<dbReference type="InterPro" id="IPR012020">
    <property type="entry name" value="ABHD4"/>
</dbReference>
<evidence type="ECO:0000256" key="2">
    <source>
        <dbReference type="PIRSR" id="PIRSR005211-1"/>
    </source>
</evidence>
<dbReference type="InterPro" id="IPR029058">
    <property type="entry name" value="AB_hydrolase_fold"/>
</dbReference>
<dbReference type="Gene3D" id="3.40.50.1820">
    <property type="entry name" value="alpha/beta hydrolase"/>
    <property type="match status" value="1"/>
</dbReference>
<dbReference type="EMBL" id="JACBYR010000002">
    <property type="protein sequence ID" value="NYE85180.1"/>
    <property type="molecule type" value="Genomic_DNA"/>
</dbReference>
<organism evidence="4 5">
    <name type="scientific">Pigmentiphaga litoralis</name>
    <dbReference type="NCBI Taxonomy" id="516702"/>
    <lineage>
        <taxon>Bacteria</taxon>
        <taxon>Pseudomonadati</taxon>
        <taxon>Pseudomonadota</taxon>
        <taxon>Betaproteobacteria</taxon>
        <taxon>Burkholderiales</taxon>
        <taxon>Alcaligenaceae</taxon>
        <taxon>Pigmentiphaga</taxon>
    </lineage>
</organism>
<dbReference type="GO" id="GO:0034338">
    <property type="term" value="F:short-chain carboxylesterase activity"/>
    <property type="evidence" value="ECO:0007669"/>
    <property type="project" value="TreeGrafter"/>
</dbReference>
<comment type="caution">
    <text evidence="4">The sequence shown here is derived from an EMBL/GenBank/DDBJ whole genome shotgun (WGS) entry which is preliminary data.</text>
</comment>
<dbReference type="InterPro" id="IPR000073">
    <property type="entry name" value="AB_hydrolase_1"/>
</dbReference>
<dbReference type="PANTHER" id="PTHR10794:SF94">
    <property type="entry name" value="ESTERASE YHET-RELATED"/>
    <property type="match status" value="1"/>
</dbReference>
<name>A0A7Y9IYJ8_9BURK</name>
<protein>
    <recommendedName>
        <fullName evidence="3">AB hydrolase-1 domain-containing protein</fullName>
    </recommendedName>
</protein>
<dbReference type="InterPro" id="IPR050960">
    <property type="entry name" value="AB_hydrolase_4_sf"/>
</dbReference>
<proteinExistence type="inferred from homology"/>
<accession>A0A7Y9IYJ8</accession>
<keyword evidence="5" id="KW-1185">Reference proteome</keyword>
<dbReference type="AlphaFoldDB" id="A0A7Y9IYJ8"/>
<feature type="active site" description="Charge relay system" evidence="2">
    <location>
        <position position="161"/>
    </location>
</feature>
<feature type="domain" description="AB hydrolase-1" evidence="3">
    <location>
        <begin position="81"/>
        <end position="165"/>
    </location>
</feature>
<feature type="active site" description="Charge relay system" evidence="2">
    <location>
        <position position="289"/>
    </location>
</feature>
<dbReference type="GO" id="GO:0047372">
    <property type="term" value="F:monoacylglycerol lipase activity"/>
    <property type="evidence" value="ECO:0007669"/>
    <property type="project" value="TreeGrafter"/>
</dbReference>
<comment type="similarity">
    <text evidence="1">Belongs to the AB hydrolase superfamily. AB hydrolase 4 family.</text>
</comment>
<feature type="active site" description="Charge relay system" evidence="2">
    <location>
        <position position="317"/>
    </location>
</feature>
<evidence type="ECO:0000313" key="4">
    <source>
        <dbReference type="EMBL" id="NYE85180.1"/>
    </source>
</evidence>